<dbReference type="Proteomes" id="UP001177021">
    <property type="component" value="Unassembled WGS sequence"/>
</dbReference>
<keyword evidence="2" id="KW-1185">Reference proteome</keyword>
<reference evidence="1" key="1">
    <citation type="submission" date="2023-10" db="EMBL/GenBank/DDBJ databases">
        <authorList>
            <person name="Rodriguez Cubillos JULIANA M."/>
            <person name="De Vega J."/>
        </authorList>
    </citation>
    <scope>NUCLEOTIDE SEQUENCE</scope>
</reference>
<protein>
    <submittedName>
        <fullName evidence="1">Uncharacterized protein</fullName>
    </submittedName>
</protein>
<dbReference type="EMBL" id="CASHSV030000409">
    <property type="protein sequence ID" value="CAJ2663585.1"/>
    <property type="molecule type" value="Genomic_DNA"/>
</dbReference>
<name>A0ACB0L2I8_TRIPR</name>
<evidence type="ECO:0000313" key="1">
    <source>
        <dbReference type="EMBL" id="CAJ2663585.1"/>
    </source>
</evidence>
<sequence>MTFAVGFAYMESEKTDNYHWALGKLKQLITKQDIFPRVILTDREFALMNAIKDIFPHTTNMLCTWHIIKNVNARCTVQIPKDMKQKVKNLWRDVVQSPDEVEYQQRLNAFQQACVNSSNFVEYVNNTWLAPHKEQFVEAWTNRVMHLGNTTTNRVESAHWRLKKMLEHSKGDLCKCLEGMNDNIRLEVDKIKKSFQKSFYYTEKTHSSPFFQYLRNFVSRAAMTLISDEMERIDIVGTNKNLCGCKLRSTCELPCACELSGYTTSGVPIPLDSVHGHWKKLTMEEPLEDDTEDGYELDMSNAMEAIWTRFRSLDIVGKRALKSKVFELAYPASSSLCPPPEKIKTRGGVKNKNKGKAPKGYDVYRDPSYFEHVEREYGDSQDGNCGFRAVASLLGYTEEGWSIVRRELDEELRNNNNLYEKLFRQDLQVVRDSLVATRWFTIPAMGYLVANRYNVVLVTLGKPSKTFFPMMTSYSSSARFFCIGFVNGNHWVPVNMSKGFPLPEVTADWKKFCSHEAKSWMSNLNGRLQYWNLLNPPVKPLSGVMSVE</sequence>
<organism evidence="1 2">
    <name type="scientific">Trifolium pratense</name>
    <name type="common">Red clover</name>
    <dbReference type="NCBI Taxonomy" id="57577"/>
    <lineage>
        <taxon>Eukaryota</taxon>
        <taxon>Viridiplantae</taxon>
        <taxon>Streptophyta</taxon>
        <taxon>Embryophyta</taxon>
        <taxon>Tracheophyta</taxon>
        <taxon>Spermatophyta</taxon>
        <taxon>Magnoliopsida</taxon>
        <taxon>eudicotyledons</taxon>
        <taxon>Gunneridae</taxon>
        <taxon>Pentapetalae</taxon>
        <taxon>rosids</taxon>
        <taxon>fabids</taxon>
        <taxon>Fabales</taxon>
        <taxon>Fabaceae</taxon>
        <taxon>Papilionoideae</taxon>
        <taxon>50 kb inversion clade</taxon>
        <taxon>NPAAA clade</taxon>
        <taxon>Hologalegina</taxon>
        <taxon>IRL clade</taxon>
        <taxon>Trifolieae</taxon>
        <taxon>Trifolium</taxon>
    </lineage>
</organism>
<gene>
    <name evidence="1" type="ORF">MILVUS5_LOCUS28980</name>
</gene>
<comment type="caution">
    <text evidence="1">The sequence shown here is derived from an EMBL/GenBank/DDBJ whole genome shotgun (WGS) entry which is preliminary data.</text>
</comment>
<evidence type="ECO:0000313" key="2">
    <source>
        <dbReference type="Proteomes" id="UP001177021"/>
    </source>
</evidence>
<proteinExistence type="predicted"/>
<accession>A0ACB0L2I8</accession>